<dbReference type="Pfam" id="PF14295">
    <property type="entry name" value="PAN_4"/>
    <property type="match status" value="2"/>
</dbReference>
<feature type="domain" description="Asl1-like glycosyl hydrolase catalytic" evidence="3">
    <location>
        <begin position="272"/>
        <end position="522"/>
    </location>
</feature>
<feature type="region of interest" description="Disordered" evidence="1">
    <location>
        <begin position="240"/>
        <end position="259"/>
    </location>
</feature>
<accession>A0AAI8VMU8</accession>
<organism evidence="5 6">
    <name type="scientific">Anthostomella pinea</name>
    <dbReference type="NCBI Taxonomy" id="933095"/>
    <lineage>
        <taxon>Eukaryota</taxon>
        <taxon>Fungi</taxon>
        <taxon>Dikarya</taxon>
        <taxon>Ascomycota</taxon>
        <taxon>Pezizomycotina</taxon>
        <taxon>Sordariomycetes</taxon>
        <taxon>Xylariomycetidae</taxon>
        <taxon>Xylariales</taxon>
        <taxon>Xylariaceae</taxon>
        <taxon>Anthostomella</taxon>
    </lineage>
</organism>
<dbReference type="EMBL" id="CAUWAG010000010">
    <property type="protein sequence ID" value="CAJ2507225.1"/>
    <property type="molecule type" value="Genomic_DNA"/>
</dbReference>
<feature type="signal peptide" evidence="2">
    <location>
        <begin position="1"/>
        <end position="19"/>
    </location>
</feature>
<evidence type="ECO:0000256" key="1">
    <source>
        <dbReference type="SAM" id="MobiDB-lite"/>
    </source>
</evidence>
<comment type="caution">
    <text evidence="5">The sequence shown here is derived from an EMBL/GenBank/DDBJ whole genome shotgun (WGS) entry which is preliminary data.</text>
</comment>
<dbReference type="AlphaFoldDB" id="A0AAI8VMU8"/>
<sequence>MHSTTGTLILATLACGAFAAVSCPVSNGLTIVSNGKSFVIECNTDHADGDLTSMTVEVNNLQQCIDNCALNSACVDVSLSGTSCYLKSSLGAAVSNGVWGARLLPSTTTTTTTSTSSASASASGQPCLALPSAYTDVNGGTYKVSCSYDYYGNDLKAVSANRFSNCFAACFQTTGCVAFSYVGGSGAGTCYLKSSIGNGGGSNSGVDAAVLATLASSSSSSSVSRTSSTTSTSITISTSSSITSSSTTSSSTTASSASPSSTVYVRNAGKRGLVYTNGTLTLPYSQAGQNSQVSWAYNYYYLPATNGPNGTASGPGGMSANKDFNPALTFIPMLFRGDDTYTGSLWLNGGAQAAINNGADSLMSFNEPDLCDAGSACMTIPQSVAGFQKYFQPFAGKAKLGAPAVSSSIKAAQGLQYLDWFIGNCTGCQIDFINLHWYSSVYNFNYFQSYMQTAYAMFGKPIWVTEYGSDGSYDPEAQIEFFMQETEQWMDAVPYIQRYAYFIDAPGSLINPDGNGLSAQGAIFNNFTEPCADWNQKNGAYNTSGCNT</sequence>
<feature type="chain" id="PRO_5042563897" evidence="2">
    <location>
        <begin position="20"/>
        <end position="548"/>
    </location>
</feature>
<keyword evidence="2" id="KW-0732">Signal</keyword>
<dbReference type="GO" id="GO:0009277">
    <property type="term" value="C:fungal-type cell wall"/>
    <property type="evidence" value="ECO:0007669"/>
    <property type="project" value="TreeGrafter"/>
</dbReference>
<dbReference type="Proteomes" id="UP001295740">
    <property type="component" value="Unassembled WGS sequence"/>
</dbReference>
<evidence type="ECO:0000259" key="3">
    <source>
        <dbReference type="Pfam" id="PF11790"/>
    </source>
</evidence>
<feature type="domain" description="Apple" evidence="4">
    <location>
        <begin position="44"/>
        <end position="87"/>
    </location>
</feature>
<dbReference type="SUPFAM" id="SSF51445">
    <property type="entry name" value="(Trans)glycosidases"/>
    <property type="match status" value="1"/>
</dbReference>
<keyword evidence="6" id="KW-1185">Reference proteome</keyword>
<dbReference type="Pfam" id="PF11790">
    <property type="entry name" value="Glyco_hydro_cc"/>
    <property type="match status" value="1"/>
</dbReference>
<evidence type="ECO:0000313" key="6">
    <source>
        <dbReference type="Proteomes" id="UP001295740"/>
    </source>
</evidence>
<dbReference type="GO" id="GO:0071966">
    <property type="term" value="P:fungal-type cell wall polysaccharide metabolic process"/>
    <property type="evidence" value="ECO:0007669"/>
    <property type="project" value="TreeGrafter"/>
</dbReference>
<dbReference type="PANTHER" id="PTHR34154">
    <property type="entry name" value="ALKALI-SENSITIVE LINKAGE PROTEIN 1"/>
    <property type="match status" value="1"/>
</dbReference>
<evidence type="ECO:0000313" key="5">
    <source>
        <dbReference type="EMBL" id="CAJ2507225.1"/>
    </source>
</evidence>
<proteinExistence type="predicted"/>
<dbReference type="InterPro" id="IPR003609">
    <property type="entry name" value="Pan_app"/>
</dbReference>
<evidence type="ECO:0000256" key="2">
    <source>
        <dbReference type="SAM" id="SignalP"/>
    </source>
</evidence>
<protein>
    <submittedName>
        <fullName evidence="5">Uu.00g084110.m01.CDS01</fullName>
    </submittedName>
</protein>
<name>A0AAI8VMU8_9PEZI</name>
<dbReference type="InterPro" id="IPR024655">
    <property type="entry name" value="Asl1_glyco_hydro_catalytic"/>
</dbReference>
<dbReference type="InterPro" id="IPR017853">
    <property type="entry name" value="GH"/>
</dbReference>
<evidence type="ECO:0000259" key="4">
    <source>
        <dbReference type="Pfam" id="PF14295"/>
    </source>
</evidence>
<gene>
    <name evidence="5" type="ORF">KHLLAP_LOCUS7693</name>
</gene>
<feature type="domain" description="Apple" evidence="4">
    <location>
        <begin position="149"/>
        <end position="193"/>
    </location>
</feature>
<dbReference type="InterPro" id="IPR053183">
    <property type="entry name" value="ASL1"/>
</dbReference>
<dbReference type="Gene3D" id="3.20.20.80">
    <property type="entry name" value="Glycosidases"/>
    <property type="match status" value="1"/>
</dbReference>
<dbReference type="Gene3D" id="3.50.4.10">
    <property type="entry name" value="Hepatocyte Growth Factor"/>
    <property type="match status" value="1"/>
</dbReference>
<dbReference type="PANTHER" id="PTHR34154:SF10">
    <property type="entry name" value="ASL1-LIKE GLYCOSYL HYDROLASE CATALYTIC DOMAIN-CONTAINING PROTEIN"/>
    <property type="match status" value="1"/>
</dbReference>
<reference evidence="5" key="1">
    <citation type="submission" date="2023-10" db="EMBL/GenBank/DDBJ databases">
        <authorList>
            <person name="Hackl T."/>
        </authorList>
    </citation>
    <scope>NUCLEOTIDE SEQUENCE</scope>
</reference>